<feature type="domain" description="GH3 C-terminal" evidence="4">
    <location>
        <begin position="1026"/>
        <end position="1140"/>
    </location>
</feature>
<dbReference type="PANTHER" id="PTHR31901">
    <property type="entry name" value="GH3 DOMAIN-CONTAINING PROTEIN"/>
    <property type="match status" value="1"/>
</dbReference>
<dbReference type="GO" id="GO:0016881">
    <property type="term" value="F:acid-amino acid ligase activity"/>
    <property type="evidence" value="ECO:0007669"/>
    <property type="project" value="TreeGrafter"/>
</dbReference>
<evidence type="ECO:0000256" key="1">
    <source>
        <dbReference type="ARBA" id="ARBA00008068"/>
    </source>
</evidence>
<evidence type="ECO:0000259" key="3">
    <source>
        <dbReference type="Pfam" id="PF23571"/>
    </source>
</evidence>
<dbReference type="GO" id="GO:0005737">
    <property type="term" value="C:cytoplasm"/>
    <property type="evidence" value="ECO:0007669"/>
    <property type="project" value="TreeGrafter"/>
</dbReference>
<dbReference type="Pfam" id="PF23572">
    <property type="entry name" value="GH3_C"/>
    <property type="match status" value="2"/>
</dbReference>
<dbReference type="AlphaFoldDB" id="A0A803M4W8"/>
<organism evidence="5 6">
    <name type="scientific">Chenopodium quinoa</name>
    <name type="common">Quinoa</name>
    <dbReference type="NCBI Taxonomy" id="63459"/>
    <lineage>
        <taxon>Eukaryota</taxon>
        <taxon>Viridiplantae</taxon>
        <taxon>Streptophyta</taxon>
        <taxon>Embryophyta</taxon>
        <taxon>Tracheophyta</taxon>
        <taxon>Spermatophyta</taxon>
        <taxon>Magnoliopsida</taxon>
        <taxon>eudicotyledons</taxon>
        <taxon>Gunneridae</taxon>
        <taxon>Pentapetalae</taxon>
        <taxon>Caryophyllales</taxon>
        <taxon>Chenopodiaceae</taxon>
        <taxon>Chenopodioideae</taxon>
        <taxon>Atripliceae</taxon>
        <taxon>Chenopodium</taxon>
    </lineage>
</organism>
<evidence type="ECO:0000313" key="5">
    <source>
        <dbReference type="EnsemblPlants" id="AUR62023491-RA:cds"/>
    </source>
</evidence>
<reference evidence="5" key="2">
    <citation type="submission" date="2021-03" db="UniProtKB">
        <authorList>
            <consortium name="EnsemblPlants"/>
        </authorList>
    </citation>
    <scope>IDENTIFICATION</scope>
</reference>
<proteinExistence type="inferred from homology"/>
<evidence type="ECO:0000256" key="2">
    <source>
        <dbReference type="ARBA" id="ARBA00022598"/>
    </source>
</evidence>
<dbReference type="PANTHER" id="PTHR31901:SF5">
    <property type="entry name" value="JASMONOYL--L-AMINO ACID SYNTHETASE JAR1"/>
    <property type="match status" value="1"/>
</dbReference>
<dbReference type="InterPro" id="IPR004993">
    <property type="entry name" value="GH3"/>
</dbReference>
<comment type="similarity">
    <text evidence="1">Belongs to the IAA-amido conjugating enzyme family.</text>
</comment>
<dbReference type="Pfam" id="PF03321">
    <property type="entry name" value="GH3"/>
    <property type="match status" value="2"/>
</dbReference>
<feature type="domain" description="GH3 middle" evidence="3">
    <location>
        <begin position="932"/>
        <end position="1011"/>
    </location>
</feature>
<evidence type="ECO:0000313" key="6">
    <source>
        <dbReference type="Proteomes" id="UP000596660"/>
    </source>
</evidence>
<keyword evidence="2" id="KW-0436">Ligase</keyword>
<dbReference type="OMA" id="NFADMIN"/>
<dbReference type="Proteomes" id="UP000596660">
    <property type="component" value="Unplaced"/>
</dbReference>
<name>A0A803M4W8_CHEQI</name>
<reference evidence="5" key="1">
    <citation type="journal article" date="2017" name="Nature">
        <title>The genome of Chenopodium quinoa.</title>
        <authorList>
            <person name="Jarvis D.E."/>
            <person name="Ho Y.S."/>
            <person name="Lightfoot D.J."/>
            <person name="Schmoeckel S.M."/>
            <person name="Li B."/>
            <person name="Borm T.J.A."/>
            <person name="Ohyanagi H."/>
            <person name="Mineta K."/>
            <person name="Michell C.T."/>
            <person name="Saber N."/>
            <person name="Kharbatia N.M."/>
            <person name="Rupper R.R."/>
            <person name="Sharp A.R."/>
            <person name="Dally N."/>
            <person name="Boughton B.A."/>
            <person name="Woo Y.H."/>
            <person name="Gao G."/>
            <person name="Schijlen E.G.W.M."/>
            <person name="Guo X."/>
            <person name="Momin A.A."/>
            <person name="Negrao S."/>
            <person name="Al-Babili S."/>
            <person name="Gehring C."/>
            <person name="Roessner U."/>
            <person name="Jung C."/>
            <person name="Murphy K."/>
            <person name="Arold S.T."/>
            <person name="Gojobori T."/>
            <person name="van der Linden C.G."/>
            <person name="van Loo E.N."/>
            <person name="Jellen E.N."/>
            <person name="Maughan P.J."/>
            <person name="Tester M."/>
        </authorList>
    </citation>
    <scope>NUCLEOTIDE SEQUENCE [LARGE SCALE GENOMIC DNA]</scope>
    <source>
        <strain evidence="5">cv. PI 614886</strain>
    </source>
</reference>
<evidence type="ECO:0000259" key="4">
    <source>
        <dbReference type="Pfam" id="PF23572"/>
    </source>
</evidence>
<dbReference type="EnsemblPlants" id="AUR62023491-RA">
    <property type="protein sequence ID" value="AUR62023491-RA:cds"/>
    <property type="gene ID" value="AUR62023491"/>
</dbReference>
<dbReference type="Pfam" id="PF23571">
    <property type="entry name" value="GH3_M"/>
    <property type="match status" value="2"/>
</dbReference>
<dbReference type="Gramene" id="AUR62023491-RA">
    <property type="protein sequence ID" value="AUR62023491-RA:cds"/>
    <property type="gene ID" value="AUR62023491"/>
</dbReference>
<dbReference type="InterPro" id="IPR055377">
    <property type="entry name" value="GH3_M"/>
</dbReference>
<keyword evidence="6" id="KW-1185">Reference proteome</keyword>
<feature type="domain" description="GH3 middle" evidence="3">
    <location>
        <begin position="350"/>
        <end position="423"/>
    </location>
</feature>
<feature type="domain" description="GH3 C-terminal" evidence="4">
    <location>
        <begin position="438"/>
        <end position="553"/>
    </location>
</feature>
<accession>A0A803M4W8</accession>
<dbReference type="InterPro" id="IPR055378">
    <property type="entry name" value="GH3_C"/>
</dbReference>
<protein>
    <submittedName>
        <fullName evidence="5">Uncharacterized protein</fullName>
    </submittedName>
</protein>
<sequence>MLEKIEEFDFEKVIKEFEELSKNAGKVQEETLRKILEENAAAEYLQQVGLNGRTDFESFKQCVPIVHHKDLKPFIERIMDGVSSPILTGKPVSTLSLSSGTTQGKRKFVPFNDQLFDNTMQIYHTSFAYRNREFPIKNGKALVFLYSSRQFITEGGLPAGTATTNVFRHPKYRELMKGIQSQSCSPDEVIFGSDFHESLYCHLLCGLLNYNDVQIISSTFAHSLVQAFQTFEQVLENLCFDIRFGSLDEKVTDPITRAAMSKLLKPNPELADMIIEKCSGLSKWYGLIPELFPNAKYVYGIMTGSMEPYIKQLRRYAGWLPLVCADYGASEGWIAANVNPRSPPEEATFAVLPNIGYFEFIPLNETRNGGAEPKPVGLTEVKLGEEYEIILTNFAGLYRYRLGDAVKVMGFHNSTPELKFVCRQNLMLSINIDKNTEKDLQLAVEEASKLLIAEKIDLIDFTSHVDVTKEVGHYVIFWELSGEPDENVLKECCNCLDRSFADAGYVSSRKVGMIGPLELRIVRKGTFYKILLHCLSMGNTLNQFKTPRCVGSNNKPLLQIEGGEEILKKNEGFDSENVIKNVEVLNKNAGNEEFDPDKYIKEFEELSRNAGKIQEETLRKVLEENASAEYLLEVGLNGRADEESFKQRVPVVTHKDLEPYIQMIIKGETSPILTGKPFTSFSVSSGTTQGKRKFVPFNDQLFDNTIQLFRTTFAYRNREFPIKNGKALMFLYSSKPFLTEGGLPAATNVCHHRGYKDLLKNIRSQSCSPDEVIFGSVFNESLYCHLLCGLLSYNEVESIYSTFAHSIVQAFETFEQVWEDLCSDIRFGILNERVTDPNTRAAMSKLLKPNPELADMVTRKCLGLSEWYGLIPELFPNVKYVYGIMTGTMEPYIKQLRRYAGGLPLVCADYAASEGWIGANINPRSPPEDATFVVIPNIAYYEFIPLKEAMNGGAEPKPVGLADVKLGEEYEIILTNFADMINLCLYRYRLGDTVKVAGFHNSTPELKYVCRQNLMLCINIDKNTEKDLQVAVEEASKLLVAEKVDVIDFTSHVDLTKEVGHYVIFWELSGEPDENVLKECCNCLDLSFVDIGYVISRKAGMIGPLELRIVRKGTFNKILVHCLNMGNTPNQFKTPRYVGSNNKPLFQIVCDNVAKSYFSTAY</sequence>